<name>A0A1F5BJE4_9BACT</name>
<dbReference type="Proteomes" id="UP000179184">
    <property type="component" value="Unassembled WGS sequence"/>
</dbReference>
<dbReference type="EMBL" id="MEYN01000017">
    <property type="protein sequence ID" value="OGD30686.1"/>
    <property type="molecule type" value="Genomic_DNA"/>
</dbReference>
<evidence type="ECO:0000313" key="2">
    <source>
        <dbReference type="Proteomes" id="UP000179184"/>
    </source>
</evidence>
<reference evidence="1 2" key="1">
    <citation type="journal article" date="2016" name="Nat. Commun.">
        <title>Thousands of microbial genomes shed light on interconnected biogeochemical processes in an aquifer system.</title>
        <authorList>
            <person name="Anantharaman K."/>
            <person name="Brown C.T."/>
            <person name="Hug L.A."/>
            <person name="Sharon I."/>
            <person name="Castelle C.J."/>
            <person name="Probst A.J."/>
            <person name="Thomas B.C."/>
            <person name="Singh A."/>
            <person name="Wilkins M.J."/>
            <person name="Karaoz U."/>
            <person name="Brodie E.L."/>
            <person name="Williams K.H."/>
            <person name="Hubbard S.S."/>
            <person name="Banfield J.F."/>
        </authorList>
    </citation>
    <scope>NUCLEOTIDE SEQUENCE [LARGE SCALE GENOMIC DNA]</scope>
</reference>
<dbReference type="AlphaFoldDB" id="A0A1F5BJE4"/>
<dbReference type="NCBIfam" id="NF046112">
    <property type="entry name" value="MSMEG_6209_Nter"/>
    <property type="match status" value="1"/>
</dbReference>
<protein>
    <recommendedName>
        <fullName evidence="3">HD domain-containing protein</fullName>
    </recommendedName>
</protein>
<organism evidence="1 2">
    <name type="scientific">Candidatus Azambacteria bacterium RIFCSPHIGHO2_02_46_12</name>
    <dbReference type="NCBI Taxonomy" id="1797295"/>
    <lineage>
        <taxon>Bacteria</taxon>
        <taxon>Candidatus Azamiibacteriota</taxon>
    </lineage>
</organism>
<comment type="caution">
    <text evidence="1">The sequence shown here is derived from an EMBL/GenBank/DDBJ whole genome shotgun (WGS) entry which is preliminary data.</text>
</comment>
<evidence type="ECO:0000313" key="1">
    <source>
        <dbReference type="EMBL" id="OGD30686.1"/>
    </source>
</evidence>
<accession>A0A1F5BJE4</accession>
<sequence length="69" mass="8276">MWHETDEEKLHEGNIKKYGADVSEDEIRRLYQSVLAYYETATQRKFVPVLVFREVKEILSERVKTKTFP</sequence>
<gene>
    <name evidence="1" type="ORF">A2W60_01745</name>
</gene>
<evidence type="ECO:0008006" key="3">
    <source>
        <dbReference type="Google" id="ProtNLM"/>
    </source>
</evidence>
<proteinExistence type="predicted"/>